<dbReference type="PIRSF" id="PIRSF031679">
    <property type="entry name" value="Mtase_Alr7345_prd"/>
    <property type="match status" value="1"/>
</dbReference>
<keyword evidence="2" id="KW-0808">Transferase</keyword>
<dbReference type="InterPro" id="IPR016980">
    <property type="entry name" value="S-AdoMet-dep_MeTrfase_Alr7345"/>
</dbReference>
<evidence type="ECO:0000313" key="3">
    <source>
        <dbReference type="Proteomes" id="UP000054363"/>
    </source>
</evidence>
<dbReference type="EMBL" id="JPER01000004">
    <property type="protein sequence ID" value="KFZ30515.1"/>
    <property type="molecule type" value="Genomic_DNA"/>
</dbReference>
<dbReference type="Proteomes" id="UP000054363">
    <property type="component" value="Unassembled WGS sequence"/>
</dbReference>
<comment type="caution">
    <text evidence="2">The sequence shown here is derived from an EMBL/GenBank/DDBJ whole genome shotgun (WGS) entry which is preliminary data.</text>
</comment>
<reference evidence="2 3" key="1">
    <citation type="submission" date="2014-06" db="EMBL/GenBank/DDBJ databases">
        <title>The draft genome sequence of Idiomarina salinarum ISL-52.</title>
        <authorList>
            <person name="Du J."/>
            <person name="Shao Z."/>
        </authorList>
    </citation>
    <scope>NUCLEOTIDE SEQUENCE [LARGE SCALE GENOMIC DNA]</scope>
    <source>
        <strain evidence="2 3">ISL-52</strain>
    </source>
</reference>
<dbReference type="InterPro" id="IPR029063">
    <property type="entry name" value="SAM-dependent_MTases_sf"/>
</dbReference>
<name>A0A094IS55_9GAMM</name>
<dbReference type="GO" id="GO:0032259">
    <property type="term" value="P:methylation"/>
    <property type="evidence" value="ECO:0007669"/>
    <property type="project" value="UniProtKB-KW"/>
</dbReference>
<dbReference type="STRING" id="435908.IDSA_08210"/>
<keyword evidence="3" id="KW-1185">Reference proteome</keyword>
<evidence type="ECO:0000313" key="2">
    <source>
        <dbReference type="EMBL" id="KFZ30515.1"/>
    </source>
</evidence>
<gene>
    <name evidence="2" type="ORF">IDSA_08210</name>
</gene>
<keyword evidence="2" id="KW-0489">Methyltransferase</keyword>
<evidence type="ECO:0000256" key="1">
    <source>
        <dbReference type="SAM" id="SignalP"/>
    </source>
</evidence>
<dbReference type="GO" id="GO:0008168">
    <property type="term" value="F:methyltransferase activity"/>
    <property type="evidence" value="ECO:0007669"/>
    <property type="project" value="UniProtKB-KW"/>
</dbReference>
<protein>
    <submittedName>
        <fullName evidence="2">Methyltransferase</fullName>
    </submittedName>
</protein>
<keyword evidence="1" id="KW-0732">Signal</keyword>
<dbReference type="eggNOG" id="COG4798">
    <property type="taxonomic scope" value="Bacteria"/>
</dbReference>
<sequence>MRHPMLTTASMLAVLALAGCDNAPRETEQATDTSNQKIITLGEAQNHPARSTSNKLRDEFRNPVETLQFFGIEPDMTVVEIWPGSGWYTEILAPYLQAQGQLYAAHFPASDTRSYYAKSRQDFAERLSNDPYFSDVILTEFAPLADSDIAPPASADMVLTFRNLHNWYMAHGEEGVEGAFSDFYEALKPGGVLGVVDHRLPEDRPDEDMASTGYMKESWVIEQAEQAGFVLDASSDVNANPDDTADHPRGVWTLPPTLRLGEDNRDYYVGIGESDRFTLRFVKPETTNE</sequence>
<dbReference type="PROSITE" id="PS51257">
    <property type="entry name" value="PROKAR_LIPOPROTEIN"/>
    <property type="match status" value="1"/>
</dbReference>
<dbReference type="SUPFAM" id="SSF53335">
    <property type="entry name" value="S-adenosyl-L-methionine-dependent methyltransferases"/>
    <property type="match status" value="1"/>
</dbReference>
<accession>A0A094IS55</accession>
<feature type="chain" id="PRO_5001904591" evidence="1">
    <location>
        <begin position="19"/>
        <end position="289"/>
    </location>
</feature>
<feature type="signal peptide" evidence="1">
    <location>
        <begin position="1"/>
        <end position="18"/>
    </location>
</feature>
<dbReference type="AlphaFoldDB" id="A0A094IS55"/>
<dbReference type="RefSeq" id="WP_034775758.1">
    <property type="nucleotide sequence ID" value="NZ_JPER01000004.1"/>
</dbReference>
<organism evidence="2 3">
    <name type="scientific">Pseudidiomarina salinarum</name>
    <dbReference type="NCBI Taxonomy" id="435908"/>
    <lineage>
        <taxon>Bacteria</taxon>
        <taxon>Pseudomonadati</taxon>
        <taxon>Pseudomonadota</taxon>
        <taxon>Gammaproteobacteria</taxon>
        <taxon>Alteromonadales</taxon>
        <taxon>Idiomarinaceae</taxon>
        <taxon>Pseudidiomarina</taxon>
    </lineage>
</organism>
<proteinExistence type="predicted"/>
<dbReference type="Gene3D" id="3.40.50.150">
    <property type="entry name" value="Vaccinia Virus protein VP39"/>
    <property type="match status" value="1"/>
</dbReference>